<gene>
    <name evidence="1" type="ORF">OCBIM_22036070mg</name>
</gene>
<dbReference type="AlphaFoldDB" id="A0A0L8I582"/>
<sequence>MHMELRHLFLAISLKLLLNSINIPCRNLISNNFVCVGGWLLTNFAVFWT</sequence>
<reference evidence="1" key="1">
    <citation type="submission" date="2015-07" db="EMBL/GenBank/DDBJ databases">
        <title>MeaNS - Measles Nucleotide Surveillance Program.</title>
        <authorList>
            <person name="Tran T."/>
            <person name="Druce J."/>
        </authorList>
    </citation>
    <scope>NUCLEOTIDE SEQUENCE</scope>
    <source>
        <strain evidence="1">UCB-OBI-ISO-001</strain>
        <tissue evidence="1">Gonad</tissue>
    </source>
</reference>
<proteinExistence type="predicted"/>
<protein>
    <submittedName>
        <fullName evidence="1">Uncharacterized protein</fullName>
    </submittedName>
</protein>
<name>A0A0L8I582_OCTBM</name>
<dbReference type="EMBL" id="KQ416616">
    <property type="protein sequence ID" value="KOF96205.1"/>
    <property type="molecule type" value="Genomic_DNA"/>
</dbReference>
<organism evidence="1">
    <name type="scientific">Octopus bimaculoides</name>
    <name type="common">California two-spotted octopus</name>
    <dbReference type="NCBI Taxonomy" id="37653"/>
    <lineage>
        <taxon>Eukaryota</taxon>
        <taxon>Metazoa</taxon>
        <taxon>Spiralia</taxon>
        <taxon>Lophotrochozoa</taxon>
        <taxon>Mollusca</taxon>
        <taxon>Cephalopoda</taxon>
        <taxon>Coleoidea</taxon>
        <taxon>Octopodiformes</taxon>
        <taxon>Octopoda</taxon>
        <taxon>Incirrata</taxon>
        <taxon>Octopodidae</taxon>
        <taxon>Octopus</taxon>
    </lineage>
</organism>
<evidence type="ECO:0000313" key="1">
    <source>
        <dbReference type="EMBL" id="KOF96205.1"/>
    </source>
</evidence>
<accession>A0A0L8I582</accession>